<dbReference type="FunFam" id="1.10.3660.10:FF:000004">
    <property type="entry name" value="Prephenate dehydrogenase [NADP(+)]"/>
    <property type="match status" value="1"/>
</dbReference>
<accession>A0A0F7SZ54</accession>
<dbReference type="InterPro" id="IPR008927">
    <property type="entry name" value="6-PGluconate_DH-like_C_sf"/>
</dbReference>
<dbReference type="EC" id="1.3.1.13" evidence="9"/>
<keyword evidence="2" id="KW-0827">Tyrosine biosynthesis</keyword>
<evidence type="ECO:0000256" key="5">
    <source>
        <dbReference type="ARBA" id="ARBA00023002"/>
    </source>
</evidence>
<keyword evidence="3" id="KW-0028">Amino-acid biosynthesis</keyword>
<dbReference type="AlphaFoldDB" id="A0A0F7SZ54"/>
<dbReference type="GO" id="GO:0070403">
    <property type="term" value="F:NAD+ binding"/>
    <property type="evidence" value="ECO:0007669"/>
    <property type="project" value="TreeGrafter"/>
</dbReference>
<evidence type="ECO:0000259" key="11">
    <source>
        <dbReference type="PROSITE" id="PS51176"/>
    </source>
</evidence>
<evidence type="ECO:0000256" key="1">
    <source>
        <dbReference type="ARBA" id="ARBA00007964"/>
    </source>
</evidence>
<dbReference type="PANTHER" id="PTHR21363:SF0">
    <property type="entry name" value="PREPHENATE DEHYDROGENASE [NADP(+)]"/>
    <property type="match status" value="1"/>
</dbReference>
<dbReference type="SUPFAM" id="SSF51735">
    <property type="entry name" value="NAD(P)-binding Rossmann-fold domains"/>
    <property type="match status" value="1"/>
</dbReference>
<dbReference type="EMBL" id="LN483332">
    <property type="protein sequence ID" value="CED85603.1"/>
    <property type="molecule type" value="Genomic_DNA"/>
</dbReference>
<evidence type="ECO:0000256" key="9">
    <source>
        <dbReference type="ARBA" id="ARBA00066343"/>
    </source>
</evidence>
<evidence type="ECO:0000256" key="7">
    <source>
        <dbReference type="ARBA" id="ARBA00051295"/>
    </source>
</evidence>
<dbReference type="GO" id="GO:0008977">
    <property type="term" value="F:prephenate dehydrogenase (NAD+) activity"/>
    <property type="evidence" value="ECO:0007669"/>
    <property type="project" value="InterPro"/>
</dbReference>
<protein>
    <recommendedName>
        <fullName evidence="9">prephenate dehydrogenase (NADP(+))</fullName>
        <ecNumber evidence="9">1.3.1.13</ecNumber>
    </recommendedName>
</protein>
<keyword evidence="5" id="KW-0560">Oxidoreductase</keyword>
<evidence type="ECO:0000256" key="4">
    <source>
        <dbReference type="ARBA" id="ARBA00022857"/>
    </source>
</evidence>
<feature type="compositionally biased region" description="Low complexity" evidence="10">
    <location>
        <begin position="472"/>
        <end position="488"/>
    </location>
</feature>
<evidence type="ECO:0000313" key="12">
    <source>
        <dbReference type="EMBL" id="CED85603.1"/>
    </source>
</evidence>
<comment type="similarity">
    <text evidence="1">Belongs to the prephenate/arogenate dehydrogenase family.</text>
</comment>
<evidence type="ECO:0000256" key="8">
    <source>
        <dbReference type="ARBA" id="ARBA00060605"/>
    </source>
</evidence>
<dbReference type="PROSITE" id="PS51176">
    <property type="entry name" value="PDH_ADH"/>
    <property type="match status" value="1"/>
</dbReference>
<dbReference type="Gene3D" id="1.10.3660.10">
    <property type="entry name" value="6-phosphogluconate dehydrogenase C-terminal like domain"/>
    <property type="match status" value="2"/>
</dbReference>
<comment type="pathway">
    <text evidence="8">Amino-acid biosynthesis; L-tyrosine biosynthesis; (4-hydroxyphenyl)pyruvate from prephenate (NADP(+) route): step 1/1.</text>
</comment>
<evidence type="ECO:0000256" key="2">
    <source>
        <dbReference type="ARBA" id="ARBA00022498"/>
    </source>
</evidence>
<dbReference type="SUPFAM" id="SSF48179">
    <property type="entry name" value="6-phosphogluconate dehydrogenase C-terminal domain-like"/>
    <property type="match status" value="2"/>
</dbReference>
<evidence type="ECO:0000256" key="3">
    <source>
        <dbReference type="ARBA" id="ARBA00022605"/>
    </source>
</evidence>
<dbReference type="PANTHER" id="PTHR21363">
    <property type="entry name" value="PREPHENATE DEHYDROGENASE"/>
    <property type="match status" value="1"/>
</dbReference>
<evidence type="ECO:0000256" key="6">
    <source>
        <dbReference type="ARBA" id="ARBA00023141"/>
    </source>
</evidence>
<proteinExistence type="inferred from homology"/>
<feature type="region of interest" description="Disordered" evidence="10">
    <location>
        <begin position="472"/>
        <end position="496"/>
    </location>
</feature>
<sequence length="496" mass="55010">MGRERKSHAPPPGRQPVLEACSPTIIKNIHSIVALAMEEHADGQQPKIGIIGMGDMGKMYARRLLAGGWTSIYACDLPEKFEVLTEEFKDTSLTILSSGHLVSRLCDFVLYSVEAAFMDKVVAEFGPSTKLGAIVSGQTSVKAPEKEAFEKHLPQDVHIISMHSLHGPTVSPEGQPMILIQHRAPDSKLRLVEEIFACFKSSYVYMTYEEHDLVTANTQAVTHAAFLSMGTAWHSAASYPWESGRYVGGIEIVKINIALRIYANKWHVYAGLAILNPSARLQINQYATSTTELFKLMIEGNEPELRRRILAAKQTVFPESASSTLERAPILLSDKILDQFSLGPQPAAGSSPRNSHLSLLAMVDCWHVLGIRPFQHLDLAATPVFRMWIGVAEYLFRDQNRLDDALNSALNDTAHRSDDTEFVIAARGWSQCVDFGSWESYRRRFERTREFFAPRFDEATKVGGEMIKTISASSTPSTYAASSSTSSLPPRPPPKD</sequence>
<dbReference type="GO" id="GO:0004665">
    <property type="term" value="F:prephenate dehydrogenase (NADP+) activity"/>
    <property type="evidence" value="ECO:0007669"/>
    <property type="project" value="UniProtKB-EC"/>
</dbReference>
<keyword evidence="6" id="KW-0057">Aromatic amino acid biosynthesis</keyword>
<feature type="domain" description="Prephenate/arogenate dehydrogenase" evidence="11">
    <location>
        <begin position="46"/>
        <end position="327"/>
    </location>
</feature>
<evidence type="ECO:0000256" key="10">
    <source>
        <dbReference type="SAM" id="MobiDB-lite"/>
    </source>
</evidence>
<name>A0A0F7SZ54_PHARH</name>
<dbReference type="Pfam" id="PF03807">
    <property type="entry name" value="F420_oxidored"/>
    <property type="match status" value="1"/>
</dbReference>
<reference evidence="12" key="1">
    <citation type="submission" date="2014-08" db="EMBL/GenBank/DDBJ databases">
        <authorList>
            <person name="Sharma Rahul"/>
            <person name="Thines Marco"/>
        </authorList>
    </citation>
    <scope>NUCLEOTIDE SEQUENCE</scope>
</reference>
<dbReference type="InterPro" id="IPR028939">
    <property type="entry name" value="P5C_Rdtase_cat_N"/>
</dbReference>
<organism evidence="12">
    <name type="scientific">Phaffia rhodozyma</name>
    <name type="common">Yeast</name>
    <name type="synonym">Xanthophyllomyces dendrorhous</name>
    <dbReference type="NCBI Taxonomy" id="264483"/>
    <lineage>
        <taxon>Eukaryota</taxon>
        <taxon>Fungi</taxon>
        <taxon>Dikarya</taxon>
        <taxon>Basidiomycota</taxon>
        <taxon>Agaricomycotina</taxon>
        <taxon>Tremellomycetes</taxon>
        <taxon>Cystofilobasidiales</taxon>
        <taxon>Mrakiaceae</taxon>
        <taxon>Phaffia</taxon>
    </lineage>
</organism>
<dbReference type="Gene3D" id="3.40.50.720">
    <property type="entry name" value="NAD(P)-binding Rossmann-like Domain"/>
    <property type="match status" value="1"/>
</dbReference>
<dbReference type="InterPro" id="IPR036291">
    <property type="entry name" value="NAD(P)-bd_dom_sf"/>
</dbReference>
<dbReference type="GO" id="GO:0006571">
    <property type="term" value="P:tyrosine biosynthetic process"/>
    <property type="evidence" value="ECO:0007669"/>
    <property type="project" value="UniProtKB-KW"/>
</dbReference>
<comment type="catalytic activity">
    <reaction evidence="7">
        <text>prephenate + NADP(+) = 3-(4-hydroxyphenyl)pyruvate + CO2 + NADPH</text>
        <dbReference type="Rhea" id="RHEA:21640"/>
        <dbReference type="ChEBI" id="CHEBI:16526"/>
        <dbReference type="ChEBI" id="CHEBI:29934"/>
        <dbReference type="ChEBI" id="CHEBI:36242"/>
        <dbReference type="ChEBI" id="CHEBI:57783"/>
        <dbReference type="ChEBI" id="CHEBI:58349"/>
        <dbReference type="EC" id="1.3.1.13"/>
    </reaction>
</comment>
<keyword evidence="4" id="KW-0521">NADP</keyword>
<dbReference type="InterPro" id="IPR003099">
    <property type="entry name" value="Prephen_DH"/>
</dbReference>
<dbReference type="InterPro" id="IPR050812">
    <property type="entry name" value="Preph/Arog_dehydrog"/>
</dbReference>
<dbReference type="FunFam" id="3.40.50.720:FF:000339">
    <property type="entry name" value="Prephenate dehydrogenase [NADP(+)]"/>
    <property type="match status" value="1"/>
</dbReference>